<dbReference type="AlphaFoldDB" id="B8JBV3"/>
<name>B8JBV3_ANAD2</name>
<reference evidence="3" key="1">
    <citation type="submission" date="2009-01" db="EMBL/GenBank/DDBJ databases">
        <title>Complete sequence of Anaeromyxobacter dehalogenans 2CP-1.</title>
        <authorList>
            <consortium name="US DOE Joint Genome Institute"/>
            <person name="Lucas S."/>
            <person name="Copeland A."/>
            <person name="Lapidus A."/>
            <person name="Glavina del Rio T."/>
            <person name="Dalin E."/>
            <person name="Tice H."/>
            <person name="Bruce D."/>
            <person name="Goodwin L."/>
            <person name="Pitluck S."/>
            <person name="Saunders E."/>
            <person name="Brettin T."/>
            <person name="Detter J.C."/>
            <person name="Han C."/>
            <person name="Larimer F."/>
            <person name="Land M."/>
            <person name="Hauser L."/>
            <person name="Kyrpides N."/>
            <person name="Ovchinnikova G."/>
            <person name="Beliaev A.S."/>
            <person name="Richardson P."/>
        </authorList>
    </citation>
    <scope>NUCLEOTIDE SEQUENCE</scope>
    <source>
        <strain evidence="3">2CP-1</strain>
    </source>
</reference>
<feature type="compositionally biased region" description="Low complexity" evidence="1">
    <location>
        <begin position="1"/>
        <end position="19"/>
    </location>
</feature>
<feature type="transmembrane region" description="Helical" evidence="2">
    <location>
        <begin position="53"/>
        <end position="72"/>
    </location>
</feature>
<keyword evidence="4" id="KW-1185">Reference proteome</keyword>
<feature type="transmembrane region" description="Helical" evidence="2">
    <location>
        <begin position="229"/>
        <end position="249"/>
    </location>
</feature>
<feature type="transmembrane region" description="Helical" evidence="2">
    <location>
        <begin position="168"/>
        <end position="194"/>
    </location>
</feature>
<feature type="transmembrane region" description="Helical" evidence="2">
    <location>
        <begin position="117"/>
        <end position="134"/>
    </location>
</feature>
<accession>B8JBV3</accession>
<feature type="region of interest" description="Disordered" evidence="1">
    <location>
        <begin position="1"/>
        <end position="24"/>
    </location>
</feature>
<dbReference type="Proteomes" id="UP000007089">
    <property type="component" value="Chromosome"/>
</dbReference>
<keyword evidence="2" id="KW-0472">Membrane</keyword>
<feature type="transmembrane region" description="Helical" evidence="2">
    <location>
        <begin position="141"/>
        <end position="162"/>
    </location>
</feature>
<organism evidence="3 4">
    <name type="scientific">Anaeromyxobacter dehalogenans (strain ATCC BAA-258 / DSM 21875 / 2CP-1)</name>
    <dbReference type="NCBI Taxonomy" id="455488"/>
    <lineage>
        <taxon>Bacteria</taxon>
        <taxon>Pseudomonadati</taxon>
        <taxon>Myxococcota</taxon>
        <taxon>Myxococcia</taxon>
        <taxon>Myxococcales</taxon>
        <taxon>Cystobacterineae</taxon>
        <taxon>Anaeromyxobacteraceae</taxon>
        <taxon>Anaeromyxobacter</taxon>
    </lineage>
</organism>
<dbReference type="RefSeq" id="WP_012631923.1">
    <property type="nucleotide sequence ID" value="NC_011891.1"/>
</dbReference>
<evidence type="ECO:0008006" key="5">
    <source>
        <dbReference type="Google" id="ProtNLM"/>
    </source>
</evidence>
<keyword evidence="2" id="KW-1133">Transmembrane helix</keyword>
<dbReference type="Pfam" id="PF14256">
    <property type="entry name" value="YwiC"/>
    <property type="match status" value="1"/>
</dbReference>
<feature type="transmembrane region" description="Helical" evidence="2">
    <location>
        <begin position="92"/>
        <end position="111"/>
    </location>
</feature>
<evidence type="ECO:0000256" key="2">
    <source>
        <dbReference type="SAM" id="Phobius"/>
    </source>
</evidence>
<dbReference type="HOGENOM" id="CLU_1007004_0_0_7"/>
<feature type="transmembrane region" description="Helical" evidence="2">
    <location>
        <begin position="256"/>
        <end position="275"/>
    </location>
</feature>
<gene>
    <name evidence="3" type="ordered locus">A2cp1_0518</name>
</gene>
<keyword evidence="2" id="KW-0812">Transmembrane</keyword>
<dbReference type="InterPro" id="IPR025576">
    <property type="entry name" value="YwiC"/>
</dbReference>
<protein>
    <recommendedName>
        <fullName evidence="5">UbiA prenyltransferase</fullName>
    </recommendedName>
</protein>
<feature type="transmembrane region" description="Helical" evidence="2">
    <location>
        <begin position="206"/>
        <end position="223"/>
    </location>
</feature>
<proteinExistence type="predicted"/>
<dbReference type="KEGG" id="acp:A2cp1_0518"/>
<sequence>MPSQPIIARQAPEAPAAAPAKRRSMLPHEHGAWGQLAMPLLTALAIARPGAAAWLLTAAVVLAFVAHEPLLIVLGQRGRRAVAEDGARARRWLAALGALTAATGLAGIALAPPAARLALLLPAALAVVVGVLVWRRLEKTVAGEITVAAALASAGYAVALAAGAEHPAALAALLAWILAFGAATLAVQVILVRVRSKGAADPGRRHAVLAGLLAVAAVALSAAGLPGALALATLPTALFSIVVCLVRVSPKRLRELGWALVGSSAVTLVILVVGLR</sequence>
<evidence type="ECO:0000256" key="1">
    <source>
        <dbReference type="SAM" id="MobiDB-lite"/>
    </source>
</evidence>
<evidence type="ECO:0000313" key="4">
    <source>
        <dbReference type="Proteomes" id="UP000007089"/>
    </source>
</evidence>
<evidence type="ECO:0000313" key="3">
    <source>
        <dbReference type="EMBL" id="ACL63875.1"/>
    </source>
</evidence>
<dbReference type="EMBL" id="CP001359">
    <property type="protein sequence ID" value="ACL63875.1"/>
    <property type="molecule type" value="Genomic_DNA"/>
</dbReference>